<name>A0A1Y3UJJ0_9FIRM</name>
<dbReference type="InterPro" id="IPR005814">
    <property type="entry name" value="Aminotrans_3"/>
</dbReference>
<dbReference type="Gene3D" id="3.90.1150.10">
    <property type="entry name" value="Aspartate Aminotransferase, domain 1"/>
    <property type="match status" value="1"/>
</dbReference>
<evidence type="ECO:0000256" key="2">
    <source>
        <dbReference type="ARBA" id="ARBA00022898"/>
    </source>
</evidence>
<organism evidence="4 5">
    <name type="scientific">Anaerotignum lactatifermentans</name>
    <dbReference type="NCBI Taxonomy" id="160404"/>
    <lineage>
        <taxon>Bacteria</taxon>
        <taxon>Bacillati</taxon>
        <taxon>Bacillota</taxon>
        <taxon>Clostridia</taxon>
        <taxon>Lachnospirales</taxon>
        <taxon>Anaerotignaceae</taxon>
        <taxon>Anaerotignum</taxon>
    </lineage>
</organism>
<dbReference type="EMBL" id="NFHM01000001">
    <property type="protein sequence ID" value="OUN45530.1"/>
    <property type="molecule type" value="Genomic_DNA"/>
</dbReference>
<evidence type="ECO:0000313" key="5">
    <source>
        <dbReference type="Proteomes" id="UP000195455"/>
    </source>
</evidence>
<dbReference type="PANTHER" id="PTHR43713:SF3">
    <property type="entry name" value="GLUTAMATE-1-SEMIALDEHYDE 2,1-AMINOMUTASE 1, CHLOROPLASTIC-RELATED"/>
    <property type="match status" value="1"/>
</dbReference>
<comment type="similarity">
    <text evidence="3">Belongs to the class-III pyridoxal-phosphate-dependent aminotransferase family.</text>
</comment>
<dbReference type="AlphaFoldDB" id="A0A1Y3UJJ0"/>
<evidence type="ECO:0000256" key="1">
    <source>
        <dbReference type="ARBA" id="ARBA00001933"/>
    </source>
</evidence>
<keyword evidence="4" id="KW-0032">Aminotransferase</keyword>
<sequence>MEKFNTKNSEALYQEICQYLVDGVSSSFHKAAVEDYPIAMTHGKGSKLYDVDGNEYIDYIGGFGPMIMGYAPDAVNAAVKEQVDRGSQFSTPTKQLLELSKKLTEIIPCAEMVSFQSSGTEANMHAWRVARAYTGKQKIVKFAGQYHGWSDEQKISITANAKTLGDEKAPARIMTTAGQRQETADDIIITSWNRADILEALLEERGNEIAAVVMEAYMCDEGPIMPQPGYLEKVRELCTKYHVVLIFDEVITGFRMSLGGAQQYFGVTPDMGVFGKAIAGGYSLSMVCGKKEIMNCGVHPSGTFNATPISVAAALATIKELSKPGVYEKMDELGELFCEKLRALGKKHGVALYTEHHGGIIQLEMGMERAPKDYKDYLENVDSDMYDRLYLLTRDYGVRITSARGRIYLTTEHTEEDILKTMEVFDHVLPMLKA</sequence>
<evidence type="ECO:0000256" key="3">
    <source>
        <dbReference type="RuleBase" id="RU003560"/>
    </source>
</evidence>
<dbReference type="PANTHER" id="PTHR43713">
    <property type="entry name" value="GLUTAMATE-1-SEMIALDEHYDE 2,1-AMINOMUTASE"/>
    <property type="match status" value="1"/>
</dbReference>
<proteinExistence type="inferred from homology"/>
<dbReference type="Proteomes" id="UP000195455">
    <property type="component" value="Unassembled WGS sequence"/>
</dbReference>
<protein>
    <submittedName>
        <fullName evidence="4">Aspartate aminotransferase family protein</fullName>
    </submittedName>
</protein>
<reference evidence="5" key="1">
    <citation type="submission" date="2017-04" db="EMBL/GenBank/DDBJ databases">
        <title>Function of individual gut microbiota members based on whole genome sequencing of pure cultures obtained from chicken caecum.</title>
        <authorList>
            <person name="Medvecky M."/>
            <person name="Cejkova D."/>
            <person name="Polansky O."/>
            <person name="Karasova D."/>
            <person name="Kubasova T."/>
            <person name="Cizek A."/>
            <person name="Rychlik I."/>
        </authorList>
    </citation>
    <scope>NUCLEOTIDE SEQUENCE [LARGE SCALE GENOMIC DNA]</scope>
    <source>
        <strain evidence="5">An75</strain>
    </source>
</reference>
<keyword evidence="2 3" id="KW-0663">Pyridoxal phosphate</keyword>
<dbReference type="Pfam" id="PF00202">
    <property type="entry name" value="Aminotran_3"/>
    <property type="match status" value="1"/>
</dbReference>
<dbReference type="GO" id="GO:0030170">
    <property type="term" value="F:pyridoxal phosphate binding"/>
    <property type="evidence" value="ECO:0007669"/>
    <property type="project" value="InterPro"/>
</dbReference>
<dbReference type="InterPro" id="IPR015422">
    <property type="entry name" value="PyrdxlP-dep_Trfase_small"/>
</dbReference>
<evidence type="ECO:0000313" key="4">
    <source>
        <dbReference type="EMBL" id="OUN45530.1"/>
    </source>
</evidence>
<dbReference type="SUPFAM" id="SSF53383">
    <property type="entry name" value="PLP-dependent transferases"/>
    <property type="match status" value="1"/>
</dbReference>
<keyword evidence="4" id="KW-0808">Transferase</keyword>
<dbReference type="RefSeq" id="WP_087988304.1">
    <property type="nucleotide sequence ID" value="NZ_JBKYBB010000013.1"/>
</dbReference>
<dbReference type="InterPro" id="IPR015421">
    <property type="entry name" value="PyrdxlP-dep_Trfase_major"/>
</dbReference>
<comment type="cofactor">
    <cofactor evidence="1">
        <name>pyridoxal 5'-phosphate</name>
        <dbReference type="ChEBI" id="CHEBI:597326"/>
    </cofactor>
</comment>
<accession>A0A1Y3UJJ0</accession>
<dbReference type="Gene3D" id="3.40.640.10">
    <property type="entry name" value="Type I PLP-dependent aspartate aminotransferase-like (Major domain)"/>
    <property type="match status" value="1"/>
</dbReference>
<gene>
    <name evidence="4" type="ORF">B5G26_00425</name>
</gene>
<comment type="caution">
    <text evidence="4">The sequence shown here is derived from an EMBL/GenBank/DDBJ whole genome shotgun (WGS) entry which is preliminary data.</text>
</comment>
<dbReference type="GO" id="GO:0008483">
    <property type="term" value="F:transaminase activity"/>
    <property type="evidence" value="ECO:0007669"/>
    <property type="project" value="UniProtKB-KW"/>
</dbReference>
<dbReference type="CDD" id="cd00610">
    <property type="entry name" value="OAT_like"/>
    <property type="match status" value="1"/>
</dbReference>
<dbReference type="InterPro" id="IPR015424">
    <property type="entry name" value="PyrdxlP-dep_Trfase"/>
</dbReference>